<gene>
    <name evidence="1" type="ORF">D806_060910</name>
</gene>
<evidence type="ECO:0000313" key="2">
    <source>
        <dbReference type="Proteomes" id="UP000011200"/>
    </source>
</evidence>
<dbReference type="EMBL" id="CP027541">
    <property type="protein sequence ID" value="AWT57029.1"/>
    <property type="molecule type" value="Genomic_DNA"/>
</dbReference>
<name>A0A2U9PYX7_MYCSE</name>
<sequence length="46" mass="5001">MKSTTRLNARRIATNTTLRTLLTCVAVCAVRSLSVSTSRNPKSCCD</sequence>
<dbReference type="AlphaFoldDB" id="A0A2U9PYX7"/>
<reference evidence="2" key="2">
    <citation type="submission" date="2018-03" db="EMBL/GenBank/DDBJ databases">
        <authorList>
            <person name="Derbyshire K."/>
            <person name="Gray T.A."/>
            <person name="Champion M."/>
        </authorList>
    </citation>
    <scope>NUCLEOTIDE SEQUENCE [LARGE SCALE GENOMIC DNA]</scope>
    <source>
        <strain evidence="2">MKD8</strain>
    </source>
</reference>
<accession>A0A2U9PYX7</accession>
<reference evidence="1 2" key="1">
    <citation type="journal article" date="2013" name="Genome Announc.">
        <title>Draft genome sequence of MKD8, a conjugal recipient Mycobacterium smegmatis strain.</title>
        <authorList>
            <person name="Gray T.A."/>
            <person name="Palumbo M.J."/>
            <person name="Derbyshire K.M."/>
        </authorList>
    </citation>
    <scope>NUCLEOTIDE SEQUENCE [LARGE SCALE GENOMIC DNA]</scope>
    <source>
        <strain evidence="1 2">MKD8</strain>
    </source>
</reference>
<proteinExistence type="predicted"/>
<dbReference type="Proteomes" id="UP000011200">
    <property type="component" value="Chromosome"/>
</dbReference>
<organism evidence="1 2">
    <name type="scientific">Mycolicibacterium smegmatis (strain MKD8)</name>
    <name type="common">Mycobacterium smegmatis</name>
    <dbReference type="NCBI Taxonomy" id="1214915"/>
    <lineage>
        <taxon>Bacteria</taxon>
        <taxon>Bacillati</taxon>
        <taxon>Actinomycetota</taxon>
        <taxon>Actinomycetes</taxon>
        <taxon>Mycobacteriales</taxon>
        <taxon>Mycobacteriaceae</taxon>
        <taxon>Mycolicibacterium</taxon>
    </lineage>
</organism>
<evidence type="ECO:0000313" key="1">
    <source>
        <dbReference type="EMBL" id="AWT57029.1"/>
    </source>
</evidence>
<protein>
    <submittedName>
        <fullName evidence="1">Uncharacterized protein</fullName>
    </submittedName>
</protein>